<reference evidence="3" key="1">
    <citation type="submission" date="2019-10" db="EMBL/GenBank/DDBJ databases">
        <authorList>
            <person name="Nor Muhammad N."/>
        </authorList>
    </citation>
    <scope>NUCLEOTIDE SEQUENCE</scope>
</reference>
<dbReference type="Gene3D" id="3.40.50.12780">
    <property type="entry name" value="N-terminal domain of ligase-like"/>
    <property type="match status" value="1"/>
</dbReference>
<dbReference type="PANTHER" id="PTHR43201:SF8">
    <property type="entry name" value="ACYL-COA SYNTHETASE FAMILY MEMBER 3"/>
    <property type="match status" value="1"/>
</dbReference>
<dbReference type="InterPro" id="IPR000873">
    <property type="entry name" value="AMP-dep_synth/lig_dom"/>
</dbReference>
<gene>
    <name evidence="3" type="primary">Q9P304</name>
</gene>
<organism evidence="3">
    <name type="scientific">Ganoderma boninense</name>
    <dbReference type="NCBI Taxonomy" id="34458"/>
    <lineage>
        <taxon>Eukaryota</taxon>
        <taxon>Fungi</taxon>
        <taxon>Dikarya</taxon>
        <taxon>Basidiomycota</taxon>
        <taxon>Agaricomycotina</taxon>
        <taxon>Agaricomycetes</taxon>
        <taxon>Polyporales</taxon>
        <taxon>Polyporaceae</taxon>
        <taxon>Ganoderma</taxon>
    </lineage>
</organism>
<dbReference type="PANTHER" id="PTHR43201">
    <property type="entry name" value="ACYL-COA SYNTHETASE"/>
    <property type="match status" value="1"/>
</dbReference>
<protein>
    <submittedName>
        <fullName evidence="3">Alcohol oxidase</fullName>
    </submittedName>
</protein>
<dbReference type="SUPFAM" id="SSF56801">
    <property type="entry name" value="Acetyl-CoA synthetase-like"/>
    <property type="match status" value="1"/>
</dbReference>
<comment type="similarity">
    <text evidence="1">Belongs to the ATP-dependent AMP-binding enzyme family.</text>
</comment>
<feature type="domain" description="AMP-dependent synthetase/ligase" evidence="2">
    <location>
        <begin position="26"/>
        <end position="293"/>
    </location>
</feature>
<name>A0A5K1K896_9APHY</name>
<dbReference type="GO" id="GO:0006631">
    <property type="term" value="P:fatty acid metabolic process"/>
    <property type="evidence" value="ECO:0007669"/>
    <property type="project" value="TreeGrafter"/>
</dbReference>
<dbReference type="EMBL" id="LR730281">
    <property type="protein sequence ID" value="VWP02520.1"/>
    <property type="molecule type" value="Genomic_DNA"/>
</dbReference>
<dbReference type="AlphaFoldDB" id="A0A5K1K896"/>
<sequence>MAFSPDNYVSPQPFIESGKATVPGLFKWHVRQNPSVDVFRFYTGNSVVGLTYRDVDKGMLRAARMVSSFLASASRQRRVVAVLAVADSVSYATVVLGIYRAGHVAFPISPRNSPAAVADLLRNTKTAHVLVSQDAHITALTKEALVEFDCVSQHPMPSFEELYPAGASSHDEGEVVDELETPAYDPESPALILHSSGSTNHPKPITWPHNALIAWGACQLDKPGSIGALMGCHGIPMFHAMGTSAVIMAAASGWVLCVFPPASPPTVPNPENVFDGAVKTGVQFMYTAPSFIEVSGFRYG</sequence>
<accession>A0A5K1K896</accession>
<evidence type="ECO:0000256" key="1">
    <source>
        <dbReference type="ARBA" id="ARBA00006432"/>
    </source>
</evidence>
<dbReference type="InterPro" id="IPR042099">
    <property type="entry name" value="ANL_N_sf"/>
</dbReference>
<dbReference type="GO" id="GO:0031956">
    <property type="term" value="F:medium-chain fatty acid-CoA ligase activity"/>
    <property type="evidence" value="ECO:0007669"/>
    <property type="project" value="TreeGrafter"/>
</dbReference>
<evidence type="ECO:0000259" key="2">
    <source>
        <dbReference type="Pfam" id="PF00501"/>
    </source>
</evidence>
<dbReference type="Pfam" id="PF00501">
    <property type="entry name" value="AMP-binding"/>
    <property type="match status" value="1"/>
</dbReference>
<evidence type="ECO:0000313" key="3">
    <source>
        <dbReference type="EMBL" id="VWP02520.1"/>
    </source>
</evidence>
<proteinExistence type="inferred from homology"/>